<keyword evidence="3" id="KW-1185">Reference proteome</keyword>
<dbReference type="AlphaFoldDB" id="A0A3M7QUB8"/>
<protein>
    <submittedName>
        <fullName evidence="2">Uncharacterized protein</fullName>
    </submittedName>
</protein>
<evidence type="ECO:0000256" key="1">
    <source>
        <dbReference type="SAM" id="SignalP"/>
    </source>
</evidence>
<name>A0A3M7QUB8_BRAPC</name>
<comment type="caution">
    <text evidence="2">The sequence shown here is derived from an EMBL/GenBank/DDBJ whole genome shotgun (WGS) entry which is preliminary data.</text>
</comment>
<feature type="signal peptide" evidence="1">
    <location>
        <begin position="1"/>
        <end position="25"/>
    </location>
</feature>
<feature type="chain" id="PRO_5018128164" evidence="1">
    <location>
        <begin position="26"/>
        <end position="168"/>
    </location>
</feature>
<evidence type="ECO:0000313" key="3">
    <source>
        <dbReference type="Proteomes" id="UP000276133"/>
    </source>
</evidence>
<evidence type="ECO:0000313" key="2">
    <source>
        <dbReference type="EMBL" id="RNA14960.1"/>
    </source>
</evidence>
<proteinExistence type="predicted"/>
<accession>A0A3M7QUB8</accession>
<dbReference type="Proteomes" id="UP000276133">
    <property type="component" value="Unassembled WGS sequence"/>
</dbReference>
<organism evidence="2 3">
    <name type="scientific">Brachionus plicatilis</name>
    <name type="common">Marine rotifer</name>
    <name type="synonym">Brachionus muelleri</name>
    <dbReference type="NCBI Taxonomy" id="10195"/>
    <lineage>
        <taxon>Eukaryota</taxon>
        <taxon>Metazoa</taxon>
        <taxon>Spiralia</taxon>
        <taxon>Gnathifera</taxon>
        <taxon>Rotifera</taxon>
        <taxon>Eurotatoria</taxon>
        <taxon>Monogononta</taxon>
        <taxon>Pseudotrocha</taxon>
        <taxon>Ploima</taxon>
        <taxon>Brachionidae</taxon>
        <taxon>Brachionus</taxon>
    </lineage>
</organism>
<reference evidence="2 3" key="1">
    <citation type="journal article" date="2018" name="Sci. Rep.">
        <title>Genomic signatures of local adaptation to the degree of environmental predictability in rotifers.</title>
        <authorList>
            <person name="Franch-Gras L."/>
            <person name="Hahn C."/>
            <person name="Garcia-Roger E.M."/>
            <person name="Carmona M.J."/>
            <person name="Serra M."/>
            <person name="Gomez A."/>
        </authorList>
    </citation>
    <scope>NUCLEOTIDE SEQUENCE [LARGE SCALE GENOMIC DNA]</scope>
    <source>
        <strain evidence="2">HYR1</strain>
    </source>
</reference>
<keyword evidence="1" id="KW-0732">Signal</keyword>
<sequence>MVQMMQSLLLIGMLFGPNRLSSALACKPPHPGLYAPASSSPLLFFQWKLYLILKHLASDKQNVFCIQDQSIDLQLHFLANFGYFLPTRISLDINFEKNSQRILSGSNLNNKPQLKQVQNILDILDRAFCRSSYEKSFEDSKKNLLAGKHITDIISKLSILFLSMEKNS</sequence>
<gene>
    <name evidence="2" type="ORF">BpHYR1_047535</name>
</gene>
<dbReference type="EMBL" id="REGN01005076">
    <property type="protein sequence ID" value="RNA14960.1"/>
    <property type="molecule type" value="Genomic_DNA"/>
</dbReference>